<dbReference type="CDD" id="cd06828">
    <property type="entry name" value="PLPDE_III_DapDC"/>
    <property type="match status" value="1"/>
</dbReference>
<dbReference type="GeneID" id="24796727"/>
<dbReference type="PROSITE" id="PS00879">
    <property type="entry name" value="ODR_DC_2_2"/>
    <property type="match status" value="1"/>
</dbReference>
<feature type="active site" description="Proton donor" evidence="7">
    <location>
        <position position="343"/>
    </location>
</feature>
<dbReference type="InterPro" id="IPR029066">
    <property type="entry name" value="PLP-binding_barrel"/>
</dbReference>
<evidence type="ECO:0000256" key="5">
    <source>
        <dbReference type="HAMAP-Rule" id="MF_02120"/>
    </source>
</evidence>
<keyword evidence="4 5" id="KW-0456">Lyase</keyword>
<dbReference type="PRINTS" id="PR01181">
    <property type="entry name" value="DAPDCRBXLASE"/>
</dbReference>
<evidence type="ECO:0000256" key="8">
    <source>
        <dbReference type="RuleBase" id="RU003738"/>
    </source>
</evidence>
<dbReference type="Gene3D" id="3.20.20.10">
    <property type="entry name" value="Alanine racemase"/>
    <property type="match status" value="1"/>
</dbReference>
<dbReference type="RefSeq" id="WP_048090320.1">
    <property type="nucleotide sequence ID" value="NZ_CP009552.1"/>
</dbReference>
<feature type="binding site" evidence="5">
    <location>
        <position position="312"/>
    </location>
    <ligand>
        <name>substrate</name>
    </ligand>
</feature>
<evidence type="ECO:0000256" key="2">
    <source>
        <dbReference type="ARBA" id="ARBA00022793"/>
    </source>
</evidence>
<dbReference type="AlphaFoldDB" id="A0A0A7GBE6"/>
<comment type="function">
    <text evidence="5">Specifically catalyzes the decarboxylation of meso-diaminopimelate (meso-DAP) to L-lysine.</text>
</comment>
<evidence type="ECO:0000256" key="7">
    <source>
        <dbReference type="PIRSR" id="PIRSR600183-50"/>
    </source>
</evidence>
<feature type="binding site" evidence="5">
    <location>
        <position position="277"/>
    </location>
    <ligand>
        <name>substrate</name>
    </ligand>
</feature>
<dbReference type="PRINTS" id="PR01179">
    <property type="entry name" value="ODADCRBXLASE"/>
</dbReference>
<evidence type="ECO:0000256" key="1">
    <source>
        <dbReference type="ARBA" id="ARBA00001933"/>
    </source>
</evidence>
<comment type="pathway">
    <text evidence="5 8">Amino-acid biosynthesis; L-lysine biosynthesis via DAP pathway; L-lysine from DL-2,6-diaminopimelate: step 1/1.</text>
</comment>
<feature type="domain" description="Orn/DAP/Arg decarboxylase 2 N-terminal" evidence="9">
    <location>
        <begin position="33"/>
        <end position="281"/>
    </location>
</feature>
<keyword evidence="3 5" id="KW-0663">Pyridoxal phosphate</keyword>
<dbReference type="Proteomes" id="UP000030624">
    <property type="component" value="Chromosome"/>
</dbReference>
<dbReference type="EC" id="4.1.1.20" evidence="5 6"/>
<dbReference type="UniPathway" id="UPA00034">
    <property type="reaction ID" value="UER00027"/>
</dbReference>
<comment type="subunit">
    <text evidence="5">Homodimer.</text>
</comment>
<dbReference type="HAMAP" id="MF_02120">
    <property type="entry name" value="LysA"/>
    <property type="match status" value="1"/>
</dbReference>
<feature type="binding site" evidence="5">
    <location>
        <position position="234"/>
    </location>
    <ligand>
        <name>pyridoxal 5'-phosphate</name>
        <dbReference type="ChEBI" id="CHEBI:597326"/>
    </ligand>
</feature>
<dbReference type="GO" id="GO:0008836">
    <property type="term" value="F:diaminopimelate decarboxylase activity"/>
    <property type="evidence" value="ECO:0007669"/>
    <property type="project" value="UniProtKB-UniRule"/>
</dbReference>
<keyword evidence="5 8" id="KW-0457">Lysine biosynthesis</keyword>
<evidence type="ECO:0000256" key="3">
    <source>
        <dbReference type="ARBA" id="ARBA00022898"/>
    </source>
</evidence>
<dbReference type="eggNOG" id="arCOG02268">
    <property type="taxonomic scope" value="Archaea"/>
</dbReference>
<dbReference type="EMBL" id="CP009552">
    <property type="protein sequence ID" value="AIY89183.1"/>
    <property type="molecule type" value="Genomic_DNA"/>
</dbReference>
<accession>A0A0A7GBE6</accession>
<dbReference type="FunFam" id="3.20.20.10:FF:000003">
    <property type="entry name" value="Diaminopimelate decarboxylase"/>
    <property type="match status" value="1"/>
</dbReference>
<dbReference type="InterPro" id="IPR009006">
    <property type="entry name" value="Ala_racemase/Decarboxylase_C"/>
</dbReference>
<comment type="cofactor">
    <cofactor evidence="1 5 7 8">
        <name>pyridoxal 5'-phosphate</name>
        <dbReference type="ChEBI" id="CHEBI:597326"/>
    </cofactor>
</comment>
<dbReference type="InterPro" id="IPR022657">
    <property type="entry name" value="De-COase2_CS"/>
</dbReference>
<organism evidence="10 11">
    <name type="scientific">Geoglobus acetivorans</name>
    <dbReference type="NCBI Taxonomy" id="565033"/>
    <lineage>
        <taxon>Archaea</taxon>
        <taxon>Methanobacteriati</taxon>
        <taxon>Methanobacteriota</taxon>
        <taxon>Archaeoglobi</taxon>
        <taxon>Archaeoglobales</taxon>
        <taxon>Archaeoglobaceae</taxon>
        <taxon>Geoglobus</taxon>
    </lineage>
</organism>
<feature type="binding site" evidence="5">
    <location>
        <position position="344"/>
    </location>
    <ligand>
        <name>substrate</name>
    </ligand>
</feature>
<dbReference type="PANTHER" id="PTHR43727:SF2">
    <property type="entry name" value="GROUP IV DECARBOXYLASE"/>
    <property type="match status" value="1"/>
</dbReference>
<dbReference type="Pfam" id="PF02784">
    <property type="entry name" value="Orn_Arg_deC_N"/>
    <property type="match status" value="1"/>
</dbReference>
<dbReference type="KEGG" id="gac:GACE_0126"/>
<evidence type="ECO:0000313" key="10">
    <source>
        <dbReference type="EMBL" id="AIY89183.1"/>
    </source>
</evidence>
<sequence length="419" mass="46655">MFSSRDGILLIEEVGFEEIVEKTGTPVYITSRKKLEENIRVFRENFGFARMLYAVKANNNLTIMRIFAKYGFGADVFSLGELYLALLAGFDRNFILFNGNSKSDEEIEAGIRAGVKFSVDSLDELYTISEIAQNCGREVKIAFRVNPDIGAETHPKIATGLKTSKFGIPAEQILEAYEVAVQADGVVPAGIHCHIGSQIRDVEPFVDELEKMFEIASELEKLGVRLEFLDMGGGFGIDYEEDGECRVEKFAQPLRKTFERGLQMLKSEPELWIEPGRSLVANTTILLTRVNAVKKAHRNFVAVDAGFNLLIRPAMYDSYHRVAVANKMGMPAEELYTIAGPICESGDILAKDRKLPKVEKGDYIAVFDAGAYGFAMSSQYNGRPRCAEVLVDGGSFHITREKETVGDLIAKQRIPEELF</sequence>
<dbReference type="Gene3D" id="2.40.37.10">
    <property type="entry name" value="Lyase, Ornithine Decarboxylase, Chain A, domain 1"/>
    <property type="match status" value="1"/>
</dbReference>
<comment type="catalytic activity">
    <reaction evidence="5 8">
        <text>meso-2,6-diaminopimelate + H(+) = L-lysine + CO2</text>
        <dbReference type="Rhea" id="RHEA:15101"/>
        <dbReference type="ChEBI" id="CHEBI:15378"/>
        <dbReference type="ChEBI" id="CHEBI:16526"/>
        <dbReference type="ChEBI" id="CHEBI:32551"/>
        <dbReference type="ChEBI" id="CHEBI:57791"/>
        <dbReference type="EC" id="4.1.1.20"/>
    </reaction>
</comment>
<dbReference type="GO" id="GO:0009089">
    <property type="term" value="P:lysine biosynthetic process via diaminopimelate"/>
    <property type="evidence" value="ECO:0007669"/>
    <property type="project" value="UniProtKB-UniRule"/>
</dbReference>
<protein>
    <recommendedName>
        <fullName evidence="5 6">Diaminopimelate decarboxylase</fullName>
        <shortName evidence="5">DAP decarboxylase</shortName>
        <shortName evidence="5">DAPDC</shortName>
        <ecNumber evidence="5 6">4.1.1.20</ecNumber>
    </recommendedName>
</protein>
<feature type="binding site" evidence="5">
    <location>
        <position position="316"/>
    </location>
    <ligand>
        <name>substrate</name>
    </ligand>
</feature>
<feature type="binding site" evidence="5">
    <location>
        <begin position="274"/>
        <end position="277"/>
    </location>
    <ligand>
        <name>pyridoxal 5'-phosphate</name>
        <dbReference type="ChEBI" id="CHEBI:597326"/>
    </ligand>
</feature>
<comment type="similarity">
    <text evidence="5">Belongs to the Orn/Lys/Arg decarboxylase class-II family. LysA subfamily.</text>
</comment>
<feature type="binding site" evidence="5">
    <location>
        <position position="372"/>
    </location>
    <ligand>
        <name>substrate</name>
    </ligand>
</feature>
<feature type="binding site" evidence="5">
    <location>
        <position position="372"/>
    </location>
    <ligand>
        <name>pyridoxal 5'-phosphate</name>
        <dbReference type="ChEBI" id="CHEBI:597326"/>
    </ligand>
</feature>
<feature type="modified residue" description="N6-(pyridoxal phosphate)lysine" evidence="5 7">
    <location>
        <position position="56"/>
    </location>
</feature>
<dbReference type="GO" id="GO:0030170">
    <property type="term" value="F:pyridoxal phosphate binding"/>
    <property type="evidence" value="ECO:0007669"/>
    <property type="project" value="UniProtKB-UniRule"/>
</dbReference>
<evidence type="ECO:0000313" key="11">
    <source>
        <dbReference type="Proteomes" id="UP000030624"/>
    </source>
</evidence>
<dbReference type="SUPFAM" id="SSF50621">
    <property type="entry name" value="Alanine racemase C-terminal domain-like"/>
    <property type="match status" value="1"/>
</dbReference>
<dbReference type="InterPro" id="IPR000183">
    <property type="entry name" value="Orn/DAP/Arg_de-COase"/>
</dbReference>
<reference evidence="10 11" key="1">
    <citation type="journal article" date="2015" name="Appl. Environ. Microbiol.">
        <title>The Geoglobus acetivorans genome: Fe(III) reduction, acetate utilization, autotrophic growth, and degradation of aromatic compounds in a hyperthermophilic archaeon.</title>
        <authorList>
            <person name="Mardanov A.V."/>
            <person name="Slododkina G.B."/>
            <person name="Slobodkin A.I."/>
            <person name="Beletsky A.V."/>
            <person name="Gavrilov S.N."/>
            <person name="Kublanov I.V."/>
            <person name="Bonch-Osmolovskaya E.A."/>
            <person name="Skryabin K.G."/>
            <person name="Ravin N.V."/>
        </authorList>
    </citation>
    <scope>NUCLEOTIDE SEQUENCE [LARGE SCALE GENOMIC DNA]</scope>
    <source>
        <strain evidence="10 11">SBH6</strain>
    </source>
</reference>
<dbReference type="NCBIfam" id="TIGR01048">
    <property type="entry name" value="lysA"/>
    <property type="match status" value="1"/>
</dbReference>
<name>A0A0A7GBE6_GEOAI</name>
<proteinExistence type="inferred from homology"/>
<dbReference type="SUPFAM" id="SSF51419">
    <property type="entry name" value="PLP-binding barrel"/>
    <property type="match status" value="1"/>
</dbReference>
<keyword evidence="2 5" id="KW-0210">Decarboxylase</keyword>
<dbReference type="STRING" id="565033.GACE_0126"/>
<dbReference type="InterPro" id="IPR022644">
    <property type="entry name" value="De-COase2_N"/>
</dbReference>
<dbReference type="HOGENOM" id="CLU_026444_0_2_2"/>
<gene>
    <name evidence="5" type="primary">lysA</name>
    <name evidence="10" type="ORF">GACE_0126</name>
</gene>
<dbReference type="InterPro" id="IPR002986">
    <property type="entry name" value="DAP_deCOOHase_LysA"/>
</dbReference>
<evidence type="ECO:0000259" key="9">
    <source>
        <dbReference type="Pfam" id="PF02784"/>
    </source>
</evidence>
<evidence type="ECO:0000256" key="6">
    <source>
        <dbReference type="NCBIfam" id="TIGR01048"/>
    </source>
</evidence>
<evidence type="ECO:0000256" key="4">
    <source>
        <dbReference type="ARBA" id="ARBA00023239"/>
    </source>
</evidence>
<keyword evidence="5" id="KW-0028">Amino-acid biosynthesis</keyword>
<dbReference type="PANTHER" id="PTHR43727">
    <property type="entry name" value="DIAMINOPIMELATE DECARBOXYLASE"/>
    <property type="match status" value="1"/>
</dbReference>